<dbReference type="EMBL" id="AVFL01000003">
    <property type="protein sequence ID" value="EWY41599.1"/>
    <property type="molecule type" value="Genomic_DNA"/>
</dbReference>
<evidence type="ECO:0000256" key="3">
    <source>
        <dbReference type="ARBA" id="ARBA00006442"/>
    </source>
</evidence>
<evidence type="ECO:0000259" key="13">
    <source>
        <dbReference type="Pfam" id="PF07992"/>
    </source>
</evidence>
<keyword evidence="16" id="KW-1185">Reference proteome</keyword>
<comment type="subcellular location">
    <subcellularLocation>
        <location evidence="2">Cell membrane</location>
        <topology evidence="2">Multi-pass membrane protein</topology>
    </subcellularLocation>
</comment>
<dbReference type="AlphaFoldDB" id="W9H6C9"/>
<dbReference type="InterPro" id="IPR016156">
    <property type="entry name" value="FAD/NAD-linked_Rdtase_dimer_sf"/>
</dbReference>
<comment type="caution">
    <text evidence="15">The sequence shown here is derived from an EMBL/GenBank/DDBJ whole genome shotgun (WGS) entry which is preliminary data.</text>
</comment>
<comment type="similarity">
    <text evidence="3">Belongs to the FAD-dependent oxidoreductase family.</text>
</comment>
<dbReference type="SUPFAM" id="SSF81342">
    <property type="entry name" value="Transmembrane di-heme cytochromes"/>
    <property type="match status" value="1"/>
</dbReference>
<keyword evidence="6 10" id="KW-0812">Transmembrane</keyword>
<evidence type="ECO:0000256" key="6">
    <source>
        <dbReference type="ARBA" id="ARBA00022692"/>
    </source>
</evidence>
<gene>
    <name evidence="15" type="ORF">N825_23900</name>
</gene>
<accession>W9H6C9</accession>
<keyword evidence="5" id="KW-0285">Flavoprotein</keyword>
<dbReference type="InterPro" id="IPR023753">
    <property type="entry name" value="FAD/NAD-binding_dom"/>
</dbReference>
<dbReference type="Gene3D" id="1.20.950.20">
    <property type="entry name" value="Transmembrane di-heme cytochromes, Chain C"/>
    <property type="match status" value="1"/>
</dbReference>
<evidence type="ECO:0000256" key="4">
    <source>
        <dbReference type="ARBA" id="ARBA00022475"/>
    </source>
</evidence>
<evidence type="ECO:0000259" key="12">
    <source>
        <dbReference type="Pfam" id="PF04324"/>
    </source>
</evidence>
<organism evidence="15 16">
    <name type="scientific">Skermanella stibiiresistens SB22</name>
    <dbReference type="NCBI Taxonomy" id="1385369"/>
    <lineage>
        <taxon>Bacteria</taxon>
        <taxon>Pseudomonadati</taxon>
        <taxon>Pseudomonadota</taxon>
        <taxon>Alphaproteobacteria</taxon>
        <taxon>Rhodospirillales</taxon>
        <taxon>Azospirillaceae</taxon>
        <taxon>Skermanella</taxon>
    </lineage>
</organism>
<evidence type="ECO:0000256" key="10">
    <source>
        <dbReference type="SAM" id="Phobius"/>
    </source>
</evidence>
<dbReference type="PANTHER" id="PTHR43429:SF3">
    <property type="entry name" value="NITRITE REDUCTASE [NAD(P)H]"/>
    <property type="match status" value="1"/>
</dbReference>
<evidence type="ECO:0000256" key="9">
    <source>
        <dbReference type="ARBA" id="ARBA00023136"/>
    </source>
</evidence>
<comment type="cofactor">
    <cofactor evidence="1">
        <name>FAD</name>
        <dbReference type="ChEBI" id="CHEBI:57692"/>
    </cofactor>
</comment>
<evidence type="ECO:0000259" key="11">
    <source>
        <dbReference type="Pfam" id="PF01292"/>
    </source>
</evidence>
<dbReference type="InterPro" id="IPR036188">
    <property type="entry name" value="FAD/NAD-bd_sf"/>
</dbReference>
<dbReference type="SUPFAM" id="SSF51905">
    <property type="entry name" value="FAD/NAD(P)-binding domain"/>
    <property type="match status" value="2"/>
</dbReference>
<feature type="transmembrane region" description="Helical" evidence="10">
    <location>
        <begin position="518"/>
        <end position="537"/>
    </location>
</feature>
<dbReference type="Pfam" id="PF01292">
    <property type="entry name" value="Ni_hydr_CYTB"/>
    <property type="match status" value="1"/>
</dbReference>
<protein>
    <submittedName>
        <fullName evidence="15">Nitrite reductase</fullName>
    </submittedName>
</protein>
<evidence type="ECO:0000256" key="7">
    <source>
        <dbReference type="ARBA" id="ARBA00022827"/>
    </source>
</evidence>
<feature type="domain" description="FAD/NAD(P)-binding" evidence="13">
    <location>
        <begin position="2"/>
        <end position="274"/>
    </location>
</feature>
<dbReference type="InterPro" id="IPR007419">
    <property type="entry name" value="BFD-like_2Fe2S-bd_dom"/>
</dbReference>
<dbReference type="Gene3D" id="3.30.390.30">
    <property type="match status" value="1"/>
</dbReference>
<dbReference type="PRINTS" id="PR00368">
    <property type="entry name" value="FADPNR"/>
</dbReference>
<feature type="transmembrane region" description="Helical" evidence="10">
    <location>
        <begin position="478"/>
        <end position="498"/>
    </location>
</feature>
<evidence type="ECO:0000256" key="8">
    <source>
        <dbReference type="ARBA" id="ARBA00022989"/>
    </source>
</evidence>
<dbReference type="PRINTS" id="PR00411">
    <property type="entry name" value="PNDRDTASEI"/>
</dbReference>
<dbReference type="InterPro" id="IPR016174">
    <property type="entry name" value="Di-haem_cyt_TM"/>
</dbReference>
<dbReference type="InterPro" id="IPR050260">
    <property type="entry name" value="FAD-bd_OxRdtase"/>
</dbReference>
<dbReference type="Proteomes" id="UP000019486">
    <property type="component" value="Unassembled WGS sequence"/>
</dbReference>
<dbReference type="Gene3D" id="1.10.10.1100">
    <property type="entry name" value="BFD-like [2Fe-2S]-binding domain"/>
    <property type="match status" value="1"/>
</dbReference>
<dbReference type="GO" id="GO:0009055">
    <property type="term" value="F:electron transfer activity"/>
    <property type="evidence" value="ECO:0007669"/>
    <property type="project" value="InterPro"/>
</dbReference>
<feature type="domain" description="BFD-like [2Fe-2S]-binding" evidence="12">
    <location>
        <begin position="401"/>
        <end position="450"/>
    </location>
</feature>
<proteinExistence type="inferred from homology"/>
<dbReference type="GO" id="GO:0016491">
    <property type="term" value="F:oxidoreductase activity"/>
    <property type="evidence" value="ECO:0007669"/>
    <property type="project" value="InterPro"/>
</dbReference>
<name>W9H6C9_9PROT</name>
<keyword evidence="9 10" id="KW-0472">Membrane</keyword>
<keyword evidence="7" id="KW-0274">FAD</keyword>
<sequence>MVVVGNGMAAIRTVEDVLAAAPDLYRVTVFGAEPHGHYNRILLSSVLAGDAAVTEIVTHPPAWYARNGITLHTGDRVTAIDPVGGTVRSASGRELAWDRLILATGAVPVVPDIPGGGLEGVRTFRDIGDVERMIEASERHRRAVVIGGGVLGLEAAWGLRRRGMEVSVVHLMPSLMERQLDDTAAGLLLRELDGRGIGCVTGSQAVALTGEERVTGVLLSDGRRIEADLVVFTVGIRPETTLARAAGLAVGRGVLVGDDMRTSHPGIYAVGECVEHDGQCFGLVAPLWDMAGALADQLTDAPVKRRFAPPIVPTSLKIPGIDIFSAGRIQAANDAEREIVHHDPANRVYRKLVLCEGRVVGAVLYGDLCGSGRFLGWMRDGTDLGAGLDLLAPDEGSDGEVVCHCHDVTRGAITAAVEAHGLTTLEQVGCRTRAGTGCGQCRGAVTRVLADAAGTADGAKAVDAATRRAARMRLGFRVWHHANAALMAVLLLTGISLHFPGTPVAVVEFGWSHRLHEWSGLALCGAYAVFLGLCLVFRRKFGADAQGAAMFVAFPLVVASGLTFLWPGLLPDRAWSVSALVPVAVAHSLLAVSVVMFLIQHLSHAPWAWWRKRGSRRRAL</sequence>
<feature type="transmembrane region" description="Helical" evidence="10">
    <location>
        <begin position="549"/>
        <end position="569"/>
    </location>
</feature>
<dbReference type="PATRIC" id="fig|1385369.3.peg.1111"/>
<dbReference type="GO" id="GO:0005886">
    <property type="term" value="C:plasma membrane"/>
    <property type="evidence" value="ECO:0007669"/>
    <property type="project" value="UniProtKB-SubCell"/>
</dbReference>
<dbReference type="GO" id="GO:0022904">
    <property type="term" value="P:respiratory electron transport chain"/>
    <property type="evidence" value="ECO:0007669"/>
    <property type="project" value="InterPro"/>
</dbReference>
<feature type="transmembrane region" description="Helical" evidence="10">
    <location>
        <begin position="589"/>
        <end position="610"/>
    </location>
</feature>
<evidence type="ECO:0000313" key="16">
    <source>
        <dbReference type="Proteomes" id="UP000019486"/>
    </source>
</evidence>
<evidence type="ECO:0000313" key="15">
    <source>
        <dbReference type="EMBL" id="EWY41599.1"/>
    </source>
</evidence>
<reference evidence="15 16" key="1">
    <citation type="submission" date="2013-08" db="EMBL/GenBank/DDBJ databases">
        <title>The genome sequence of Skermanella stibiiresistens.</title>
        <authorList>
            <person name="Zhu W."/>
            <person name="Wang G."/>
        </authorList>
    </citation>
    <scope>NUCLEOTIDE SEQUENCE [LARGE SCALE GENOMIC DNA]</scope>
    <source>
        <strain evidence="15 16">SB22</strain>
    </source>
</reference>
<keyword evidence="8 10" id="KW-1133">Transmembrane helix</keyword>
<dbReference type="InterPro" id="IPR041575">
    <property type="entry name" value="Rubredoxin_C"/>
</dbReference>
<dbReference type="Pfam" id="PF04324">
    <property type="entry name" value="Fer2_BFD"/>
    <property type="match status" value="1"/>
</dbReference>
<dbReference type="PANTHER" id="PTHR43429">
    <property type="entry name" value="PYRIDINE NUCLEOTIDE-DISULFIDE OXIDOREDUCTASE DOMAIN-CONTAINING"/>
    <property type="match status" value="1"/>
</dbReference>
<dbReference type="Pfam" id="PF07992">
    <property type="entry name" value="Pyr_redox_2"/>
    <property type="match status" value="1"/>
</dbReference>
<evidence type="ECO:0000256" key="2">
    <source>
        <dbReference type="ARBA" id="ARBA00004651"/>
    </source>
</evidence>
<evidence type="ECO:0000256" key="5">
    <source>
        <dbReference type="ARBA" id="ARBA00022630"/>
    </source>
</evidence>
<feature type="domain" description="NADH-rubredoxin oxidoreductase C-terminal" evidence="14">
    <location>
        <begin position="314"/>
        <end position="380"/>
    </location>
</feature>
<dbReference type="Pfam" id="PF18267">
    <property type="entry name" value="Rubredoxin_C"/>
    <property type="match status" value="1"/>
</dbReference>
<dbReference type="STRING" id="1385369.N825_23900"/>
<feature type="domain" description="Cytochrome b561 bacterial/Ni-hydrogenase" evidence="11">
    <location>
        <begin position="472"/>
        <end position="613"/>
    </location>
</feature>
<dbReference type="InterPro" id="IPR041854">
    <property type="entry name" value="BFD-like_2Fe2S-bd_dom_sf"/>
</dbReference>
<evidence type="ECO:0000256" key="1">
    <source>
        <dbReference type="ARBA" id="ARBA00001974"/>
    </source>
</evidence>
<keyword evidence="4" id="KW-1003">Cell membrane</keyword>
<evidence type="ECO:0000259" key="14">
    <source>
        <dbReference type="Pfam" id="PF18267"/>
    </source>
</evidence>
<dbReference type="Gene3D" id="3.50.50.60">
    <property type="entry name" value="FAD/NAD(P)-binding domain"/>
    <property type="match status" value="2"/>
</dbReference>
<dbReference type="InterPro" id="IPR011577">
    <property type="entry name" value="Cyt_b561_bac/Ni-Hgenase"/>
</dbReference>